<gene>
    <name evidence="14" type="ORF">PLOB_00042792</name>
</gene>
<comment type="catalytic activity">
    <reaction evidence="8">
        <text>L-threonyl-[protein] + ATP = O-phospho-L-threonyl-[protein] + ADP + H(+)</text>
        <dbReference type="Rhea" id="RHEA:46608"/>
        <dbReference type="Rhea" id="RHEA-COMP:11060"/>
        <dbReference type="Rhea" id="RHEA-COMP:11605"/>
        <dbReference type="ChEBI" id="CHEBI:15378"/>
        <dbReference type="ChEBI" id="CHEBI:30013"/>
        <dbReference type="ChEBI" id="CHEBI:30616"/>
        <dbReference type="ChEBI" id="CHEBI:61977"/>
        <dbReference type="ChEBI" id="CHEBI:456216"/>
        <dbReference type="EC" id="2.7.11.1"/>
    </reaction>
</comment>
<dbReference type="PANTHER" id="PTHR44899">
    <property type="entry name" value="CAMK FAMILY PROTEIN KINASE"/>
    <property type="match status" value="1"/>
</dbReference>
<keyword evidence="11" id="KW-0175">Coiled coil</keyword>
<dbReference type="Gene3D" id="3.30.200.20">
    <property type="entry name" value="Phosphorylase Kinase, domain 1"/>
    <property type="match status" value="1"/>
</dbReference>
<evidence type="ECO:0000256" key="7">
    <source>
        <dbReference type="ARBA" id="ARBA00022840"/>
    </source>
</evidence>
<dbReference type="EMBL" id="CALNXK010000007">
    <property type="protein sequence ID" value="CAH3039603.1"/>
    <property type="molecule type" value="Genomic_DNA"/>
</dbReference>
<comment type="catalytic activity">
    <reaction evidence="9">
        <text>L-seryl-[protein] + ATP = O-phospho-L-seryl-[protein] + ADP + H(+)</text>
        <dbReference type="Rhea" id="RHEA:17989"/>
        <dbReference type="Rhea" id="RHEA-COMP:9863"/>
        <dbReference type="Rhea" id="RHEA-COMP:11604"/>
        <dbReference type="ChEBI" id="CHEBI:15378"/>
        <dbReference type="ChEBI" id="CHEBI:29999"/>
        <dbReference type="ChEBI" id="CHEBI:30616"/>
        <dbReference type="ChEBI" id="CHEBI:83421"/>
        <dbReference type="ChEBI" id="CHEBI:456216"/>
        <dbReference type="EC" id="2.7.11.1"/>
    </reaction>
</comment>
<proteinExistence type="inferred from homology"/>
<feature type="compositionally biased region" description="Low complexity" evidence="12">
    <location>
        <begin position="523"/>
        <end position="533"/>
    </location>
</feature>
<evidence type="ECO:0000256" key="1">
    <source>
        <dbReference type="ARBA" id="ARBA00010886"/>
    </source>
</evidence>
<dbReference type="InterPro" id="IPR017441">
    <property type="entry name" value="Protein_kinase_ATP_BS"/>
</dbReference>
<feature type="binding site" evidence="10">
    <location>
        <position position="73"/>
    </location>
    <ligand>
        <name>ATP</name>
        <dbReference type="ChEBI" id="CHEBI:30616"/>
    </ligand>
</feature>
<dbReference type="InterPro" id="IPR000719">
    <property type="entry name" value="Prot_kinase_dom"/>
</dbReference>
<sequence length="1354" mass="152740">CISNGGTTITLVSAHHYRYGGKVSAHWRKVDVWTSSQAEVMDRYVRVKKIGEGSFGKALLVKKKSDGKQYVIKEISISKMSPKEREESRREVKVLAQLKHPNIVSYQESFEENGNLYIAMDYCESGDLYKRINNQRGIQMSEEQVLDYFVQICLALKHVHDRKILHRDLKSQNIFLTKNGIVKLGDFGIARVLHSTMELARTCIGTPYYLSPEICENRPYNNKSDIWSLGCVLYELLTLKHAFEAGNMKNLVLKIIRGSYPPIPYKYSADIRGLVAQMLKRNAHDRPSVNSILKKPFIQKRIEKFLSEEVMAEEFSHTVIHRKPLGVFGQQRIPPKPVKPAPAPQKYSDPKAKYRVSVAKKKQAPPKRPSSGEAMKKPSKPSNAAQDRPANDKKKEPDARERRRKEMMQNQEQMYQDYMKKVQQQRWERQQREQINRAREQAWKNTLSVGLSPEKEKKPSADPSAAVKPNQQEIIKKAPQVMQKYQGKVEDQESKENKPARPVSADERHRQPAVKVAGRPVSANDANRAPPARPANLAWNAAKQGEVDRAQAAGAAERARVLEEFWNRKRAAHRNKARGQNFNVLPDHYPPANIARPKGAISAKDAQEKEYLARLEAIRRQNFQERKEIQRRMAGVRAPVTPSAQKENVMIQGDPRYDPDARKKKIADLKAQAEERAAVLRAQLEERKKAILQRINQEGKEKLEKENQRKDADKRPLPVLAKYERPAEPAPKPVVAPVGLETALKQVGATQLFRSNSENDIRKMIEEEKVEPLAPRKAWGDIPFQPRLLSLEVTASAMEATSQNDAVFKPGVEAARKQWGQPQMTQIISAFGNAQLQTATTTIGPDEPDAGKKAQLPVVKQSSGTAVGSAMGTTVTVQSPTVTPQLGVTVVKSSTSDSPKTVIVRKDKIDENKEENSQAQATITLSGKPEEEMKTPVALETISEGTKETDKEDTTVQTENTDDIGVEDVEDVTEEKLPEAAIGEKSAPKSPLKAWGEVKENTSTEGTSEGKTAAKPREEPSLSDSRAAYQEFLIASRNKQEEKETKEALFERVERKEDKKEMESENLEVQDVSLDELSFHNADGSPNRSLRATELQTGIYDTNFTRLRTCSLPNLRMLFETVPAGNVENSAGEPGDDEEDEEGVDEENVGEQEAEDDEEELDEEEVDEDEEDEELNVGSEEENEEFEDMLNSMRDVLVSTGRSPSPMKGMRGTSHSLDWDHSVDTNVPQDEFDGAEMGRSSSELSNLNEDWDSGDDDDDEEDSAKKEERERKRQEEEESLFHRLEESRLMLEQELGFDKFLRVYKYLQSIQENEDDSAEISNAAEISELLGDKEHLYPKILYLVIADSAYSEGL</sequence>
<feature type="compositionally biased region" description="Acidic residues" evidence="12">
    <location>
        <begin position="1134"/>
        <end position="1188"/>
    </location>
</feature>
<accession>A0ABN8MZW8</accession>
<dbReference type="Pfam" id="PF00069">
    <property type="entry name" value="Pkinase"/>
    <property type="match status" value="1"/>
</dbReference>
<dbReference type="InterPro" id="IPR008271">
    <property type="entry name" value="Ser/Thr_kinase_AS"/>
</dbReference>
<dbReference type="InterPro" id="IPR011009">
    <property type="entry name" value="Kinase-like_dom_sf"/>
</dbReference>
<feature type="compositionally biased region" description="Pro residues" evidence="12">
    <location>
        <begin position="334"/>
        <end position="343"/>
    </location>
</feature>
<evidence type="ECO:0000313" key="14">
    <source>
        <dbReference type="EMBL" id="CAH3039603.1"/>
    </source>
</evidence>
<evidence type="ECO:0000256" key="10">
    <source>
        <dbReference type="PROSITE-ProRule" id="PRU10141"/>
    </source>
</evidence>
<feature type="compositionally biased region" description="Acidic residues" evidence="12">
    <location>
        <begin position="1249"/>
        <end position="1262"/>
    </location>
</feature>
<dbReference type="SUPFAM" id="SSF56112">
    <property type="entry name" value="Protein kinase-like (PK-like)"/>
    <property type="match status" value="1"/>
</dbReference>
<name>A0ABN8MZW8_9CNID</name>
<feature type="region of interest" description="Disordered" evidence="12">
    <location>
        <begin position="982"/>
        <end position="1069"/>
    </location>
</feature>
<evidence type="ECO:0000256" key="5">
    <source>
        <dbReference type="ARBA" id="ARBA00022741"/>
    </source>
</evidence>
<dbReference type="InterPro" id="IPR051131">
    <property type="entry name" value="NEK_Ser/Thr_kinase_NIMA"/>
</dbReference>
<dbReference type="PROSITE" id="PS50011">
    <property type="entry name" value="PROTEIN_KINASE_DOM"/>
    <property type="match status" value="1"/>
</dbReference>
<evidence type="ECO:0000256" key="2">
    <source>
        <dbReference type="ARBA" id="ARBA00012513"/>
    </source>
</evidence>
<dbReference type="Proteomes" id="UP001159405">
    <property type="component" value="Unassembled WGS sequence"/>
</dbReference>
<evidence type="ECO:0000256" key="9">
    <source>
        <dbReference type="ARBA" id="ARBA00048679"/>
    </source>
</evidence>
<feature type="region of interest" description="Disordered" evidence="12">
    <location>
        <begin position="632"/>
        <end position="660"/>
    </location>
</feature>
<dbReference type="PROSITE" id="PS00107">
    <property type="entry name" value="PROTEIN_KINASE_ATP"/>
    <property type="match status" value="1"/>
</dbReference>
<feature type="non-terminal residue" evidence="14">
    <location>
        <position position="1"/>
    </location>
</feature>
<dbReference type="PANTHER" id="PTHR44899:SF3">
    <property type="entry name" value="SERINE_THREONINE-PROTEIN KINASE NEK1"/>
    <property type="match status" value="1"/>
</dbReference>
<feature type="compositionally biased region" description="Basic and acidic residues" evidence="12">
    <location>
        <begin position="487"/>
        <end position="510"/>
    </location>
</feature>
<dbReference type="PROSITE" id="PS00108">
    <property type="entry name" value="PROTEIN_KINASE_ST"/>
    <property type="match status" value="1"/>
</dbReference>
<organism evidence="14 15">
    <name type="scientific">Porites lobata</name>
    <dbReference type="NCBI Taxonomy" id="104759"/>
    <lineage>
        <taxon>Eukaryota</taxon>
        <taxon>Metazoa</taxon>
        <taxon>Cnidaria</taxon>
        <taxon>Anthozoa</taxon>
        <taxon>Hexacorallia</taxon>
        <taxon>Scleractinia</taxon>
        <taxon>Fungiina</taxon>
        <taxon>Poritidae</taxon>
        <taxon>Porites</taxon>
    </lineage>
</organism>
<comment type="caution">
    <text evidence="14">The sequence shown here is derived from an EMBL/GenBank/DDBJ whole genome shotgun (WGS) entry which is preliminary data.</text>
</comment>
<comment type="similarity">
    <text evidence="1">Belongs to the protein kinase superfamily. NEK Ser/Thr protein kinase family. NIMA subfamily.</text>
</comment>
<keyword evidence="3" id="KW-0723">Serine/threonine-protein kinase</keyword>
<dbReference type="EC" id="2.7.11.1" evidence="2"/>
<keyword evidence="4" id="KW-0808">Transferase</keyword>
<keyword evidence="7 10" id="KW-0067">ATP-binding</keyword>
<feature type="coiled-coil region" evidence="11">
    <location>
        <begin position="663"/>
        <end position="709"/>
    </location>
</feature>
<reference evidence="14 15" key="1">
    <citation type="submission" date="2022-05" db="EMBL/GenBank/DDBJ databases">
        <authorList>
            <consortium name="Genoscope - CEA"/>
            <person name="William W."/>
        </authorList>
    </citation>
    <scope>NUCLEOTIDE SEQUENCE [LARGE SCALE GENOMIC DNA]</scope>
</reference>
<keyword evidence="15" id="KW-1185">Reference proteome</keyword>
<feature type="region of interest" description="Disordered" evidence="12">
    <location>
        <begin position="326"/>
        <end position="533"/>
    </location>
</feature>
<evidence type="ECO:0000259" key="13">
    <source>
        <dbReference type="PROSITE" id="PS50011"/>
    </source>
</evidence>
<keyword evidence="5 10" id="KW-0547">Nucleotide-binding</keyword>
<feature type="region of interest" description="Disordered" evidence="12">
    <location>
        <begin position="1122"/>
        <end position="1280"/>
    </location>
</feature>
<feature type="compositionally biased region" description="Basic and acidic residues" evidence="12">
    <location>
        <begin position="1038"/>
        <end position="1063"/>
    </location>
</feature>
<dbReference type="CDD" id="cd08218">
    <property type="entry name" value="STKc_Nek1"/>
    <property type="match status" value="1"/>
</dbReference>
<evidence type="ECO:0000256" key="8">
    <source>
        <dbReference type="ARBA" id="ARBA00047899"/>
    </source>
</evidence>
<keyword evidence="6" id="KW-0418">Kinase</keyword>
<feature type="compositionally biased region" description="Basic and acidic residues" evidence="12">
    <location>
        <begin position="389"/>
        <end position="407"/>
    </location>
</feature>
<evidence type="ECO:0000256" key="11">
    <source>
        <dbReference type="SAM" id="Coils"/>
    </source>
</evidence>
<evidence type="ECO:0000313" key="15">
    <source>
        <dbReference type="Proteomes" id="UP001159405"/>
    </source>
</evidence>
<evidence type="ECO:0000256" key="4">
    <source>
        <dbReference type="ARBA" id="ARBA00022679"/>
    </source>
</evidence>
<evidence type="ECO:0000256" key="12">
    <source>
        <dbReference type="SAM" id="MobiDB-lite"/>
    </source>
</evidence>
<dbReference type="SMART" id="SM00220">
    <property type="entry name" value="S_TKc"/>
    <property type="match status" value="1"/>
</dbReference>
<protein>
    <recommendedName>
        <fullName evidence="2">non-specific serine/threonine protein kinase</fullName>
        <ecNumber evidence="2">2.7.11.1</ecNumber>
    </recommendedName>
</protein>
<evidence type="ECO:0000256" key="6">
    <source>
        <dbReference type="ARBA" id="ARBA00022777"/>
    </source>
</evidence>
<feature type="compositionally biased region" description="Basic and acidic residues" evidence="12">
    <location>
        <begin position="426"/>
        <end position="442"/>
    </location>
</feature>
<evidence type="ECO:0000256" key="3">
    <source>
        <dbReference type="ARBA" id="ARBA00022527"/>
    </source>
</evidence>
<feature type="domain" description="Protein kinase" evidence="13">
    <location>
        <begin position="44"/>
        <end position="298"/>
    </location>
</feature>
<feature type="compositionally biased region" description="Basic and acidic residues" evidence="12">
    <location>
        <begin position="1263"/>
        <end position="1280"/>
    </location>
</feature>
<dbReference type="Gene3D" id="1.10.510.10">
    <property type="entry name" value="Transferase(Phosphotransferase) domain 1"/>
    <property type="match status" value="1"/>
</dbReference>
<feature type="compositionally biased region" description="Polar residues" evidence="12">
    <location>
        <begin position="1239"/>
        <end position="1248"/>
    </location>
</feature>